<dbReference type="Gene3D" id="3.30.420.10">
    <property type="entry name" value="Ribonuclease H-like superfamily/Ribonuclease H"/>
    <property type="match status" value="1"/>
</dbReference>
<dbReference type="GO" id="GO:0003676">
    <property type="term" value="F:nucleic acid binding"/>
    <property type="evidence" value="ECO:0007669"/>
    <property type="project" value="InterPro"/>
</dbReference>
<proteinExistence type="predicted"/>
<dbReference type="InterPro" id="IPR036397">
    <property type="entry name" value="RNaseH_sf"/>
</dbReference>
<dbReference type="PANTHER" id="PTHR46060">
    <property type="entry name" value="MARINER MOS1 TRANSPOSASE-LIKE PROTEIN"/>
    <property type="match status" value="1"/>
</dbReference>
<sequence length="110" mass="12358">MVRSSRKARTTTYGVPVRNRSIRLKRHAKIQFLQHDNSRPHTSIATTELIAKFDWTVLPYPPYSSDLAPSDLPTSLWALVILDPTILTADIVTKAGKRGADIKLCSKKFP</sequence>
<dbReference type="EMBL" id="GEZM01045078">
    <property type="protein sequence ID" value="JAV77933.1"/>
    <property type="molecule type" value="Transcribed_RNA"/>
</dbReference>
<organism evidence="1">
    <name type="scientific">Photinus pyralis</name>
    <name type="common">Common eastern firefly</name>
    <name type="synonym">Lampyris pyralis</name>
    <dbReference type="NCBI Taxonomy" id="7054"/>
    <lineage>
        <taxon>Eukaryota</taxon>
        <taxon>Metazoa</taxon>
        <taxon>Ecdysozoa</taxon>
        <taxon>Arthropoda</taxon>
        <taxon>Hexapoda</taxon>
        <taxon>Insecta</taxon>
        <taxon>Pterygota</taxon>
        <taxon>Neoptera</taxon>
        <taxon>Endopterygota</taxon>
        <taxon>Coleoptera</taxon>
        <taxon>Polyphaga</taxon>
        <taxon>Elateriformia</taxon>
        <taxon>Elateroidea</taxon>
        <taxon>Lampyridae</taxon>
        <taxon>Lampyrinae</taxon>
        <taxon>Photinus</taxon>
    </lineage>
</organism>
<dbReference type="InterPro" id="IPR052709">
    <property type="entry name" value="Transposase-MT_Hybrid"/>
</dbReference>
<evidence type="ECO:0000313" key="1">
    <source>
        <dbReference type="EMBL" id="JAV77933.1"/>
    </source>
</evidence>
<reference evidence="1" key="1">
    <citation type="journal article" date="2016" name="Sci. Rep.">
        <title>Molecular characterization of firefly nuptial gifts: a multi-omics approach sheds light on postcopulatory sexual selection.</title>
        <authorList>
            <person name="Al-Wathiqui N."/>
            <person name="Fallon T.R."/>
            <person name="South A."/>
            <person name="Weng J.K."/>
            <person name="Lewis S.M."/>
        </authorList>
    </citation>
    <scope>NUCLEOTIDE SEQUENCE</scope>
</reference>
<dbReference type="PANTHER" id="PTHR46060:SF1">
    <property type="entry name" value="MARINER MOS1 TRANSPOSASE-LIKE PROTEIN"/>
    <property type="match status" value="1"/>
</dbReference>
<protein>
    <recommendedName>
        <fullName evidence="2">Tc1-like transposase DDE domain-containing protein</fullName>
    </recommendedName>
</protein>
<accession>A0A1Y1LWM2</accession>
<evidence type="ECO:0008006" key="2">
    <source>
        <dbReference type="Google" id="ProtNLM"/>
    </source>
</evidence>
<name>A0A1Y1LWM2_PHOPY</name>
<dbReference type="AlphaFoldDB" id="A0A1Y1LWM2"/>